<keyword evidence="1" id="KW-0812">Transmembrane</keyword>
<evidence type="ECO:0000259" key="2">
    <source>
        <dbReference type="Pfam" id="PF13968"/>
    </source>
</evidence>
<dbReference type="AlphaFoldDB" id="A0A921RLK9"/>
<name>A0A921RLK9_SORBI</name>
<dbReference type="PANTHER" id="PTHR31325">
    <property type="entry name" value="OS01G0798800 PROTEIN-RELATED"/>
    <property type="match status" value="1"/>
</dbReference>
<keyword evidence="1" id="KW-1133">Transmembrane helix</keyword>
<accession>A0A921RLK9</accession>
<dbReference type="Pfam" id="PF13968">
    <property type="entry name" value="DUF4220"/>
    <property type="match status" value="1"/>
</dbReference>
<gene>
    <name evidence="3" type="ORF">BDA96_02G004800</name>
</gene>
<evidence type="ECO:0000313" key="4">
    <source>
        <dbReference type="Proteomes" id="UP000807115"/>
    </source>
</evidence>
<keyword evidence="1" id="KW-0472">Membrane</keyword>
<feature type="transmembrane region" description="Helical" evidence="1">
    <location>
        <begin position="321"/>
        <end position="341"/>
    </location>
</feature>
<reference evidence="3" key="1">
    <citation type="journal article" date="2019" name="BMC Genomics">
        <title>A new reference genome for Sorghum bicolor reveals high levels of sequence similarity between sweet and grain genotypes: implications for the genetics of sugar metabolism.</title>
        <authorList>
            <person name="Cooper E.A."/>
            <person name="Brenton Z.W."/>
            <person name="Flinn B.S."/>
            <person name="Jenkins J."/>
            <person name="Shu S."/>
            <person name="Flowers D."/>
            <person name="Luo F."/>
            <person name="Wang Y."/>
            <person name="Xia P."/>
            <person name="Barry K."/>
            <person name="Daum C."/>
            <person name="Lipzen A."/>
            <person name="Yoshinaga Y."/>
            <person name="Schmutz J."/>
            <person name="Saski C."/>
            <person name="Vermerris W."/>
            <person name="Kresovich S."/>
        </authorList>
    </citation>
    <scope>NUCLEOTIDE SEQUENCE</scope>
</reference>
<comment type="caution">
    <text evidence="3">The sequence shown here is derived from an EMBL/GenBank/DDBJ whole genome shotgun (WGS) entry which is preliminary data.</text>
</comment>
<feature type="transmembrane region" description="Helical" evidence="1">
    <location>
        <begin position="132"/>
        <end position="152"/>
    </location>
</feature>
<sequence>MGLNPPVPQQDSNWEIRVAILLSLLLQVLLIFLGPMRRRSSALWSRLTVWSCYLLADWVADLALGLILNNMGNIGGGNSSSSFGLKRGGTTTSTTAGSSSPTIFAFWTPFLLLHLGGPDTITAYSVEDNELWIRHLIGLLFELLSAAVIFLCSMHGNPLIHGTVLMFIVGTIKYGERTYSLYCGSLERFRSNIVGTPNPGRNFAKFMTEFDSKEKAGLIVEVAIPNGEASYAQKEMERQETIWKMQEQDRKKSVEARAYEFFLIFRRLFVNLILSFKEQRLSTAFFLEHEDMTRTEAFEVIELELNFIYDMAPAAYTRTGWVLRSICSACLISALAIFFFLDKPNHQILPVDVGITYALLLGGLALDSVALFMLLFSNRTKVYLEKKSSHRFFKWLARAWIIIKRWRPRRWSGTVAHFGGMRGCCLKSLRIKYITEDFSGYIEESQILNTFFDSIKHTALQLTRHGDYMEIEKVGLQLPRLARHQQERGKDQRKAVDSVVKVKDFDESLLLWHIATDLCLVRDYQGPMTHLSARTGIWLMRYQDTVAEARRFFASMAAWNPSPRDARLMLLSVNTSEKPSVVKADESLSVLFDAVILAKALRELYEDVMWDIVAGRGLDGDAAICGTQVPGQYTCAAAQSRR</sequence>
<dbReference type="EMBL" id="CM027681">
    <property type="protein sequence ID" value="KAG0541305.1"/>
    <property type="molecule type" value="Genomic_DNA"/>
</dbReference>
<feature type="transmembrane region" description="Helical" evidence="1">
    <location>
        <begin position="353"/>
        <end position="376"/>
    </location>
</feature>
<organism evidence="3 4">
    <name type="scientific">Sorghum bicolor</name>
    <name type="common">Sorghum</name>
    <name type="synonym">Sorghum vulgare</name>
    <dbReference type="NCBI Taxonomy" id="4558"/>
    <lineage>
        <taxon>Eukaryota</taxon>
        <taxon>Viridiplantae</taxon>
        <taxon>Streptophyta</taxon>
        <taxon>Embryophyta</taxon>
        <taxon>Tracheophyta</taxon>
        <taxon>Spermatophyta</taxon>
        <taxon>Magnoliopsida</taxon>
        <taxon>Liliopsida</taxon>
        <taxon>Poales</taxon>
        <taxon>Poaceae</taxon>
        <taxon>PACMAD clade</taxon>
        <taxon>Panicoideae</taxon>
        <taxon>Andropogonodae</taxon>
        <taxon>Andropogoneae</taxon>
        <taxon>Sorghinae</taxon>
        <taxon>Sorghum</taxon>
    </lineage>
</organism>
<reference evidence="3" key="2">
    <citation type="submission" date="2020-10" db="EMBL/GenBank/DDBJ databases">
        <authorList>
            <person name="Cooper E.A."/>
            <person name="Brenton Z.W."/>
            <person name="Flinn B.S."/>
            <person name="Jenkins J."/>
            <person name="Shu S."/>
            <person name="Flowers D."/>
            <person name="Luo F."/>
            <person name="Wang Y."/>
            <person name="Xia P."/>
            <person name="Barry K."/>
            <person name="Daum C."/>
            <person name="Lipzen A."/>
            <person name="Yoshinaga Y."/>
            <person name="Schmutz J."/>
            <person name="Saski C."/>
            <person name="Vermerris W."/>
            <person name="Kresovich S."/>
        </authorList>
    </citation>
    <scope>NUCLEOTIDE SEQUENCE</scope>
</reference>
<evidence type="ECO:0000256" key="1">
    <source>
        <dbReference type="SAM" id="Phobius"/>
    </source>
</evidence>
<feature type="transmembrane region" description="Helical" evidence="1">
    <location>
        <begin position="47"/>
        <end position="68"/>
    </location>
</feature>
<dbReference type="InterPro" id="IPR025315">
    <property type="entry name" value="DUF4220"/>
</dbReference>
<dbReference type="Proteomes" id="UP000807115">
    <property type="component" value="Chromosome 2"/>
</dbReference>
<protein>
    <recommendedName>
        <fullName evidence="2">DUF4220 domain-containing protein</fullName>
    </recommendedName>
</protein>
<feature type="transmembrane region" description="Helical" evidence="1">
    <location>
        <begin position="16"/>
        <end position="35"/>
    </location>
</feature>
<feature type="domain" description="DUF4220" evidence="2">
    <location>
        <begin position="50"/>
        <end position="417"/>
    </location>
</feature>
<evidence type="ECO:0000313" key="3">
    <source>
        <dbReference type="EMBL" id="KAG0541305.1"/>
    </source>
</evidence>
<proteinExistence type="predicted"/>